<accession>E4ZR86</accession>
<feature type="compositionally biased region" description="Polar residues" evidence="1">
    <location>
        <begin position="127"/>
        <end position="143"/>
    </location>
</feature>
<dbReference type="EMBL" id="FP929116">
    <property type="protein sequence ID" value="CBX93751.1"/>
    <property type="molecule type" value="Genomic_DNA"/>
</dbReference>
<proteinExistence type="predicted"/>
<organism evidence="3">
    <name type="scientific">Leptosphaeria maculans (strain JN3 / isolate v23.1.3 / race Av1-4-5-6-7-8)</name>
    <name type="common">Blackleg fungus</name>
    <name type="synonym">Phoma lingam</name>
    <dbReference type="NCBI Taxonomy" id="985895"/>
    <lineage>
        <taxon>Eukaryota</taxon>
        <taxon>Fungi</taxon>
        <taxon>Dikarya</taxon>
        <taxon>Ascomycota</taxon>
        <taxon>Pezizomycotina</taxon>
        <taxon>Dothideomycetes</taxon>
        <taxon>Pleosporomycetidae</taxon>
        <taxon>Pleosporales</taxon>
        <taxon>Pleosporineae</taxon>
        <taxon>Leptosphaeriaceae</taxon>
        <taxon>Plenodomus</taxon>
        <taxon>Plenodomus lingam/Leptosphaeria maculans species complex</taxon>
    </lineage>
</organism>
<feature type="region of interest" description="Disordered" evidence="1">
    <location>
        <begin position="117"/>
        <end position="183"/>
    </location>
</feature>
<dbReference type="InParanoid" id="E4ZR86"/>
<gene>
    <name evidence="2" type="ORF">LEMA_P034250.1</name>
</gene>
<dbReference type="GeneID" id="13283978"/>
<evidence type="ECO:0000313" key="2">
    <source>
        <dbReference type="EMBL" id="CBX93751.1"/>
    </source>
</evidence>
<name>E4ZR86_LEPMJ</name>
<protein>
    <submittedName>
        <fullName evidence="2">Predicted protein</fullName>
    </submittedName>
</protein>
<reference evidence="3" key="1">
    <citation type="journal article" date="2011" name="Nat. Commun.">
        <title>Effector diversification within compartments of the Leptosphaeria maculans genome affected by Repeat-Induced Point mutations.</title>
        <authorList>
            <person name="Rouxel T."/>
            <person name="Grandaubert J."/>
            <person name="Hane J.K."/>
            <person name="Hoede C."/>
            <person name="van de Wouw A.P."/>
            <person name="Couloux A."/>
            <person name="Dominguez V."/>
            <person name="Anthouard V."/>
            <person name="Bally P."/>
            <person name="Bourras S."/>
            <person name="Cozijnsen A.J."/>
            <person name="Ciuffetti L.M."/>
            <person name="Degrave A."/>
            <person name="Dilmaghani A."/>
            <person name="Duret L."/>
            <person name="Fudal I."/>
            <person name="Goodwin S.B."/>
            <person name="Gout L."/>
            <person name="Glaser N."/>
            <person name="Linglin J."/>
            <person name="Kema G.H.J."/>
            <person name="Lapalu N."/>
            <person name="Lawrence C.B."/>
            <person name="May K."/>
            <person name="Meyer M."/>
            <person name="Ollivier B."/>
            <person name="Poulain J."/>
            <person name="Schoch C.L."/>
            <person name="Simon A."/>
            <person name="Spatafora J.W."/>
            <person name="Stachowiak A."/>
            <person name="Turgeon B.G."/>
            <person name="Tyler B.M."/>
            <person name="Vincent D."/>
            <person name="Weissenbach J."/>
            <person name="Amselem J."/>
            <person name="Quesneville H."/>
            <person name="Oliver R.P."/>
            <person name="Wincker P."/>
            <person name="Balesdent M.-H."/>
            <person name="Howlett B.J."/>
        </authorList>
    </citation>
    <scope>NUCLEOTIDE SEQUENCE [LARGE SCALE GENOMIC DNA]</scope>
    <source>
        <strain evidence="3">JN3 / isolate v23.1.3 / race Av1-4-5-6-7-8</strain>
    </source>
</reference>
<dbReference type="Proteomes" id="UP000002668">
    <property type="component" value="Genome"/>
</dbReference>
<dbReference type="AlphaFoldDB" id="E4ZR86"/>
<dbReference type="VEuPathDB" id="FungiDB:LEMA_P034250.1"/>
<dbReference type="RefSeq" id="XP_003837191.1">
    <property type="nucleotide sequence ID" value="XM_003837143.1"/>
</dbReference>
<evidence type="ECO:0000256" key="1">
    <source>
        <dbReference type="SAM" id="MobiDB-lite"/>
    </source>
</evidence>
<feature type="compositionally biased region" description="Polar residues" evidence="1">
    <location>
        <begin position="152"/>
        <end position="165"/>
    </location>
</feature>
<keyword evidence="3" id="KW-1185">Reference proteome</keyword>
<dbReference type="HOGENOM" id="CLU_758798_0_0_1"/>
<sequence length="365" mass="42080">MSDRNEPNAFGEDPFIQSYYFDQSDRFQSHFNLMPTSTEELVYDLEMQYDLPQILSLSMHIDPDMLDYAEVQADPSGNPDYPMPNMDEMPDYPDEHVGPFGDLSYPVPSLEEMLNHPEEQADPSPTPSHHMSTNPQDITQPSEGNMYGLERTSAQGEVTHASSKHPTTTPTNPTPQPQASHPYCPRIRHRQYTWSPLKLFKLHWLPFTDPLTKQPNSLHTPRFALLLHPEHNEQWNYLRHLMEQYPNMVANDMQEIHPGFENPDAWNAWYAEHFSLQHGRIMPDCSGQYGCSLNLYLHIERYKAMEAKGGIDQFLVDGVLPTPPEFPIQAAEVLSACSPVQNEFEFEFEFEVIPSQCYYSSQAWL</sequence>
<evidence type="ECO:0000313" key="3">
    <source>
        <dbReference type="Proteomes" id="UP000002668"/>
    </source>
</evidence>